<sequence length="540" mass="59139">MENQAASKTALTVGVEYEFLFGYLSLKDKPSVGSPIPSDDDERDVGYFGYPVSDSDEDSDDDQNPEDEDAGPDPVWTPEADPWNNPNLSLATLNLTQPPFLVPATYSGNHQTAQRAQHVVQPIHTKIKTDLTAAGLPAFIGTEDGDGLQCKWWKTHWTVKDDISVRRRSFRGPWGVRHRFEGVEVTSPILRIVDDDDTTSALDVIGRAAAAIKRANRVSINHTCGFHVHVGIVSPDPAGDPAGGWTDVAVKKLVTLIWLLDGRLEGLVRPFRHDPERSRWCEPVTMKSGLACEDIHEAEYVLTDGFRVWMPRVVRDVVEGSNSSPVNVDGLVALCFRVAYIWSYATDEKLAGDVSKAADGTGFGMSISLKPLWRCLRTARSEMDMKPTVKFRKLEGTLNPATATAWTHLCLRIVQLAADTTPAEFQSLVAALLSFYRPPPGTTTVFPPSQTPSSPRTESDEEHEEEEMRATTGALAVLQGGVLTAGHVEHLREKIMGGHGHFTCCDHSDPGYIDGSGSADAFRRDATGDYVPVRCVVHGV</sequence>
<reference evidence="2" key="1">
    <citation type="submission" date="2023-06" db="EMBL/GenBank/DDBJ databases">
        <title>Genome-scale phylogeny and comparative genomics of the fungal order Sordariales.</title>
        <authorList>
            <consortium name="Lawrence Berkeley National Laboratory"/>
            <person name="Hensen N."/>
            <person name="Bonometti L."/>
            <person name="Westerberg I."/>
            <person name="Brannstrom I.O."/>
            <person name="Guillou S."/>
            <person name="Cros-Aarteil S."/>
            <person name="Calhoun S."/>
            <person name="Haridas S."/>
            <person name="Kuo A."/>
            <person name="Mondo S."/>
            <person name="Pangilinan J."/>
            <person name="Riley R."/>
            <person name="Labutti K."/>
            <person name="Andreopoulos B."/>
            <person name="Lipzen A."/>
            <person name="Chen C."/>
            <person name="Yanf M."/>
            <person name="Daum C."/>
            <person name="Ng V."/>
            <person name="Clum A."/>
            <person name="Steindorff A."/>
            <person name="Ohm R."/>
            <person name="Martin F."/>
            <person name="Silar P."/>
            <person name="Natvig D."/>
            <person name="Lalanne C."/>
            <person name="Gautier V."/>
            <person name="Ament-Velasquez S.L."/>
            <person name="Kruys A."/>
            <person name="Hutchinson M.I."/>
            <person name="Powell A.J."/>
            <person name="Barry K."/>
            <person name="Miller A.N."/>
            <person name="Grigoriev I.V."/>
            <person name="Debuchy R."/>
            <person name="Gladieux P."/>
            <person name="Thoren M.H."/>
            <person name="Johannesson H."/>
        </authorList>
    </citation>
    <scope>NUCLEOTIDE SEQUENCE</scope>
    <source>
        <strain evidence="2">PSN4</strain>
    </source>
</reference>
<proteinExistence type="predicted"/>
<accession>A0AAJ0FGA2</accession>
<dbReference type="PANTHER" id="PTHR36847:SF1">
    <property type="entry name" value="AMIDOLIGASE ENZYME"/>
    <property type="match status" value="1"/>
</dbReference>
<evidence type="ECO:0000313" key="3">
    <source>
        <dbReference type="Proteomes" id="UP001239445"/>
    </source>
</evidence>
<evidence type="ECO:0000256" key="1">
    <source>
        <dbReference type="SAM" id="MobiDB-lite"/>
    </source>
</evidence>
<evidence type="ECO:0000313" key="2">
    <source>
        <dbReference type="EMBL" id="KAK1759915.1"/>
    </source>
</evidence>
<dbReference type="AlphaFoldDB" id="A0AAJ0FGA2"/>
<comment type="caution">
    <text evidence="2">The sequence shown here is derived from an EMBL/GenBank/DDBJ whole genome shotgun (WGS) entry which is preliminary data.</text>
</comment>
<feature type="region of interest" description="Disordered" evidence="1">
    <location>
        <begin position="27"/>
        <end position="83"/>
    </location>
</feature>
<keyword evidence="3" id="KW-1185">Reference proteome</keyword>
<dbReference type="Proteomes" id="UP001239445">
    <property type="component" value="Unassembled WGS sequence"/>
</dbReference>
<gene>
    <name evidence="2" type="ORF">QBC47DRAFT_357733</name>
</gene>
<evidence type="ECO:0008006" key="4">
    <source>
        <dbReference type="Google" id="ProtNLM"/>
    </source>
</evidence>
<dbReference type="Pfam" id="PF12224">
    <property type="entry name" value="Amidoligase_2"/>
    <property type="match status" value="1"/>
</dbReference>
<organism evidence="2 3">
    <name type="scientific">Echria macrotheca</name>
    <dbReference type="NCBI Taxonomy" id="438768"/>
    <lineage>
        <taxon>Eukaryota</taxon>
        <taxon>Fungi</taxon>
        <taxon>Dikarya</taxon>
        <taxon>Ascomycota</taxon>
        <taxon>Pezizomycotina</taxon>
        <taxon>Sordariomycetes</taxon>
        <taxon>Sordariomycetidae</taxon>
        <taxon>Sordariales</taxon>
        <taxon>Schizotheciaceae</taxon>
        <taxon>Echria</taxon>
    </lineage>
</organism>
<dbReference type="EMBL" id="MU839828">
    <property type="protein sequence ID" value="KAK1759915.1"/>
    <property type="molecule type" value="Genomic_DNA"/>
</dbReference>
<feature type="compositionally biased region" description="Acidic residues" evidence="1">
    <location>
        <begin position="54"/>
        <end position="71"/>
    </location>
</feature>
<dbReference type="PANTHER" id="PTHR36847">
    <property type="entry name" value="AMIDOLIGASE ENZYME"/>
    <property type="match status" value="1"/>
</dbReference>
<feature type="region of interest" description="Disordered" evidence="1">
    <location>
        <begin position="441"/>
        <end position="467"/>
    </location>
</feature>
<protein>
    <recommendedName>
        <fullName evidence="4">Amidoligase</fullName>
    </recommendedName>
</protein>
<dbReference type="InterPro" id="IPR022025">
    <property type="entry name" value="Amidoligase_2"/>
</dbReference>
<feature type="compositionally biased region" description="Polar residues" evidence="1">
    <location>
        <begin position="442"/>
        <end position="456"/>
    </location>
</feature>
<name>A0AAJ0FGA2_9PEZI</name>